<evidence type="ECO:0000259" key="8">
    <source>
        <dbReference type="PROSITE" id="PS51192"/>
    </source>
</evidence>
<name>V4ALB7_LOTGI</name>
<dbReference type="GO" id="GO:0003724">
    <property type="term" value="F:RNA helicase activity"/>
    <property type="evidence" value="ECO:0007669"/>
    <property type="project" value="UniProtKB-EC"/>
</dbReference>
<keyword evidence="10" id="KW-1185">Reference proteome</keyword>
<comment type="function">
    <text evidence="5">RNA helicase.</text>
</comment>
<dbReference type="InterPro" id="IPR011545">
    <property type="entry name" value="DEAD/DEAH_box_helicase_dom"/>
</dbReference>
<dbReference type="GO" id="GO:0016787">
    <property type="term" value="F:hydrolase activity"/>
    <property type="evidence" value="ECO:0007669"/>
    <property type="project" value="UniProtKB-KW"/>
</dbReference>
<dbReference type="FunFam" id="2.60.120.920:FF:000076">
    <property type="entry name" value="ATP-dependent RNA helicase DDX1"/>
    <property type="match status" value="1"/>
</dbReference>
<feature type="region of interest" description="Disordered" evidence="6">
    <location>
        <begin position="67"/>
        <end position="88"/>
    </location>
</feature>
<dbReference type="EMBL" id="KB201647">
    <property type="protein sequence ID" value="ESO95555.1"/>
    <property type="molecule type" value="Genomic_DNA"/>
</dbReference>
<evidence type="ECO:0000256" key="5">
    <source>
        <dbReference type="RuleBase" id="RU365068"/>
    </source>
</evidence>
<accession>V4ALB7</accession>
<keyword evidence="1" id="KW-0540">Nuclease</keyword>
<dbReference type="RefSeq" id="XP_009053761.1">
    <property type="nucleotide sequence ID" value="XM_009055513.1"/>
</dbReference>
<dbReference type="AlphaFoldDB" id="V4ALB7"/>
<dbReference type="InterPro" id="IPR027417">
    <property type="entry name" value="P-loop_NTPase"/>
</dbReference>
<evidence type="ECO:0000313" key="9">
    <source>
        <dbReference type="EMBL" id="ESO95555.1"/>
    </source>
</evidence>
<evidence type="ECO:0000313" key="10">
    <source>
        <dbReference type="Proteomes" id="UP000030746"/>
    </source>
</evidence>
<dbReference type="GO" id="GO:0003723">
    <property type="term" value="F:RNA binding"/>
    <property type="evidence" value="ECO:0007669"/>
    <property type="project" value="UniProtKB-UniRule"/>
</dbReference>
<comment type="catalytic activity">
    <reaction evidence="5">
        <text>ATP + H2O = ADP + phosphate + H(+)</text>
        <dbReference type="Rhea" id="RHEA:13065"/>
        <dbReference type="ChEBI" id="CHEBI:15377"/>
        <dbReference type="ChEBI" id="CHEBI:15378"/>
        <dbReference type="ChEBI" id="CHEBI:30616"/>
        <dbReference type="ChEBI" id="CHEBI:43474"/>
        <dbReference type="ChEBI" id="CHEBI:456216"/>
        <dbReference type="EC" id="3.6.4.13"/>
    </reaction>
</comment>
<dbReference type="SMART" id="SM00487">
    <property type="entry name" value="DEXDc"/>
    <property type="match status" value="1"/>
</dbReference>
<evidence type="ECO:0000256" key="3">
    <source>
        <dbReference type="ARBA" id="ARBA00022801"/>
    </source>
</evidence>
<dbReference type="HOGENOM" id="CLU_611457_0_0_1"/>
<reference evidence="9 10" key="1">
    <citation type="journal article" date="2013" name="Nature">
        <title>Insights into bilaterian evolution from three spiralian genomes.</title>
        <authorList>
            <person name="Simakov O."/>
            <person name="Marletaz F."/>
            <person name="Cho S.J."/>
            <person name="Edsinger-Gonzales E."/>
            <person name="Havlak P."/>
            <person name="Hellsten U."/>
            <person name="Kuo D.H."/>
            <person name="Larsson T."/>
            <person name="Lv J."/>
            <person name="Arendt D."/>
            <person name="Savage R."/>
            <person name="Osoegawa K."/>
            <person name="de Jong P."/>
            <person name="Grimwood J."/>
            <person name="Chapman J.A."/>
            <person name="Shapiro H."/>
            <person name="Aerts A."/>
            <person name="Otillar R.P."/>
            <person name="Terry A.Y."/>
            <person name="Boore J.L."/>
            <person name="Grigoriev I.V."/>
            <person name="Lindberg D.R."/>
            <person name="Seaver E.C."/>
            <person name="Weisblat D.A."/>
            <person name="Putnam N.H."/>
            <person name="Rokhsar D.S."/>
        </authorList>
    </citation>
    <scope>NUCLEOTIDE SEQUENCE [LARGE SCALE GENOMIC DNA]</scope>
</reference>
<keyword evidence="3 5" id="KW-0378">Hydrolase</keyword>
<protein>
    <recommendedName>
        <fullName evidence="5">ATP-dependent RNA helicase</fullName>
        <ecNumber evidence="5">3.6.4.13</ecNumber>
    </recommendedName>
</protein>
<dbReference type="GeneID" id="20247396"/>
<dbReference type="PROSITE" id="PS50188">
    <property type="entry name" value="B302_SPRY"/>
    <property type="match status" value="1"/>
</dbReference>
<dbReference type="Gene3D" id="2.60.120.920">
    <property type="match status" value="1"/>
</dbReference>
<dbReference type="PANTHER" id="PTHR24031">
    <property type="entry name" value="RNA HELICASE"/>
    <property type="match status" value="1"/>
</dbReference>
<feature type="domain" description="B30.2/SPRY" evidence="7">
    <location>
        <begin position="58"/>
        <end position="245"/>
    </location>
</feature>
<dbReference type="OrthoDB" id="1735at2759"/>
<dbReference type="GO" id="GO:0005524">
    <property type="term" value="F:ATP binding"/>
    <property type="evidence" value="ECO:0007669"/>
    <property type="project" value="UniProtKB-UniRule"/>
</dbReference>
<dbReference type="Gene3D" id="3.40.50.300">
    <property type="entry name" value="P-loop containing nucleotide triphosphate hydrolases"/>
    <property type="match status" value="2"/>
</dbReference>
<keyword evidence="5" id="KW-0347">Helicase</keyword>
<dbReference type="OMA" id="ETHTIAQ"/>
<gene>
    <name evidence="9" type="ORF">LOTGIDRAFT_227238</name>
</gene>
<dbReference type="Pfam" id="PF00270">
    <property type="entry name" value="DEAD"/>
    <property type="match status" value="2"/>
</dbReference>
<dbReference type="CDD" id="cd17938">
    <property type="entry name" value="DEADc_DDX1"/>
    <property type="match status" value="1"/>
</dbReference>
<feature type="domain" description="Helicase ATP-binding" evidence="8">
    <location>
        <begin position="276"/>
        <end position="429"/>
    </location>
</feature>
<dbReference type="STRING" id="225164.V4ALB7"/>
<evidence type="ECO:0000256" key="1">
    <source>
        <dbReference type="ARBA" id="ARBA00022722"/>
    </source>
</evidence>
<evidence type="ECO:0000256" key="6">
    <source>
        <dbReference type="SAM" id="MobiDB-lite"/>
    </source>
</evidence>
<dbReference type="PROSITE" id="PS51192">
    <property type="entry name" value="HELICASE_ATP_BIND_1"/>
    <property type="match status" value="1"/>
</dbReference>
<dbReference type="InterPro" id="IPR001870">
    <property type="entry name" value="B30.2/SPRY"/>
</dbReference>
<dbReference type="SUPFAM" id="SSF52540">
    <property type="entry name" value="P-loop containing nucleoside triphosphate hydrolases"/>
    <property type="match status" value="1"/>
</dbReference>
<feature type="compositionally biased region" description="Polar residues" evidence="6">
    <location>
        <begin position="71"/>
        <end position="83"/>
    </location>
</feature>
<dbReference type="InterPro" id="IPR043136">
    <property type="entry name" value="B30.2/SPRY_sf"/>
</dbReference>
<dbReference type="EC" id="3.6.4.13" evidence="5"/>
<sequence>MGVMPEIGKAVEEMDWSLPTDVQNEAIPMVLGGGDVLMAAETGSGKTGAFCLPILQIVHETLRDLREGKGAQTSTSRPKSSTGKSHKWKMNSFDRGSAMAIDPEGTLCQARDAGGWHGTRSNKAVVGGGKYYYEGTVTDEGLCRVGWSTDKATLDLGTDKFGYGFGGTGKKSWGKQFDSYGEAYGMNDTIGCYLDLEKGEIRWSKNGIDLGKAYDLPKHTLNEKFFAAVVLKNAEMEFNFGDQPFKFPPKAGYIGLSQASKDHIIESNIVGKCFSKGAVNAKPAPNAPQAIIIEPSRELAEQTLSQIQKFKKHVSNPQVNELLIIGGVSAKEQVDALERGVDIVVGTPGRMEDLISTGKLALHQVRFFVLDECDGLLSQGYGQLITRLHDQIPKVTSDGKRLQMIVCSATLHSFDVKKMAEKLMYFPTWIDLKGADAVPETVHHAICMVDPREDRQWSSIRNHIKTDGVHAKNRLNYNSPDEGNFYYTPSPHSVGSSVRPSVHNCL</sequence>
<dbReference type="Proteomes" id="UP000030746">
    <property type="component" value="Unassembled WGS sequence"/>
</dbReference>
<organism evidence="9 10">
    <name type="scientific">Lottia gigantea</name>
    <name type="common">Giant owl limpet</name>
    <dbReference type="NCBI Taxonomy" id="225164"/>
    <lineage>
        <taxon>Eukaryota</taxon>
        <taxon>Metazoa</taxon>
        <taxon>Spiralia</taxon>
        <taxon>Lophotrochozoa</taxon>
        <taxon>Mollusca</taxon>
        <taxon>Gastropoda</taxon>
        <taxon>Patellogastropoda</taxon>
        <taxon>Lottioidea</taxon>
        <taxon>Lottiidae</taxon>
        <taxon>Lottia</taxon>
    </lineage>
</organism>
<proteinExistence type="inferred from homology"/>
<dbReference type="CDD" id="cd12873">
    <property type="entry name" value="SPRY_DDX1"/>
    <property type="match status" value="1"/>
</dbReference>
<dbReference type="KEGG" id="lgi:LOTGIDRAFT_227238"/>
<comment type="domain">
    <text evidence="5">The helicase domain is involved in the stimulation of RELA transcriptional activity.</text>
</comment>
<keyword evidence="2 5" id="KW-0547">Nucleotide-binding</keyword>
<dbReference type="InterPro" id="IPR014001">
    <property type="entry name" value="Helicase_ATP-bd"/>
</dbReference>
<dbReference type="FunFam" id="3.40.50.300:FF:000652">
    <property type="entry name" value="ATP-dependent RNA helicase DDX1"/>
    <property type="match status" value="1"/>
</dbReference>
<dbReference type="SMART" id="SM00449">
    <property type="entry name" value="SPRY"/>
    <property type="match status" value="1"/>
</dbReference>
<keyword evidence="4 5" id="KW-0067">ATP-binding</keyword>
<dbReference type="Pfam" id="PF00622">
    <property type="entry name" value="SPRY"/>
    <property type="match status" value="1"/>
</dbReference>
<dbReference type="InterPro" id="IPR013320">
    <property type="entry name" value="ConA-like_dom_sf"/>
</dbReference>
<evidence type="ECO:0000256" key="2">
    <source>
        <dbReference type="ARBA" id="ARBA00022741"/>
    </source>
</evidence>
<dbReference type="SUPFAM" id="SSF49899">
    <property type="entry name" value="Concanavalin A-like lectins/glucanases"/>
    <property type="match status" value="1"/>
</dbReference>
<comment type="similarity">
    <text evidence="5">Belongs to the DEAD box helicase family.</text>
</comment>
<dbReference type="InterPro" id="IPR003877">
    <property type="entry name" value="SPRY_dom"/>
</dbReference>
<evidence type="ECO:0000259" key="7">
    <source>
        <dbReference type="PROSITE" id="PS50188"/>
    </source>
</evidence>
<dbReference type="CTD" id="20247396"/>
<evidence type="ECO:0000256" key="4">
    <source>
        <dbReference type="ARBA" id="ARBA00022840"/>
    </source>
</evidence>
<dbReference type="GO" id="GO:0004518">
    <property type="term" value="F:nuclease activity"/>
    <property type="evidence" value="ECO:0007669"/>
    <property type="project" value="UniProtKB-KW"/>
</dbReference>
<keyword evidence="5" id="KW-0694">RNA-binding</keyword>